<dbReference type="EMBL" id="AP023359">
    <property type="protein sequence ID" value="BCJ70164.1"/>
    <property type="molecule type" value="Genomic_DNA"/>
</dbReference>
<dbReference type="InterPro" id="IPR012938">
    <property type="entry name" value="Glc/Sorbosone_DH"/>
</dbReference>
<keyword evidence="4" id="KW-1185">Reference proteome</keyword>
<reference evidence="3" key="1">
    <citation type="submission" date="2020-08" db="EMBL/GenBank/DDBJ databases">
        <title>Whole genome shotgun sequence of Polymorphospora rubra NBRC 101157.</title>
        <authorList>
            <person name="Komaki H."/>
            <person name="Tamura T."/>
        </authorList>
    </citation>
    <scope>NUCLEOTIDE SEQUENCE</scope>
    <source>
        <strain evidence="3">NBRC 101157</strain>
    </source>
</reference>
<dbReference type="InterPro" id="IPR011042">
    <property type="entry name" value="6-blade_b-propeller_TolB-like"/>
</dbReference>
<dbReference type="InterPro" id="IPR012291">
    <property type="entry name" value="CBM2_carb-bd_dom_sf"/>
</dbReference>
<organism evidence="3 4">
    <name type="scientific">Polymorphospora rubra</name>
    <dbReference type="NCBI Taxonomy" id="338584"/>
    <lineage>
        <taxon>Bacteria</taxon>
        <taxon>Bacillati</taxon>
        <taxon>Actinomycetota</taxon>
        <taxon>Actinomycetes</taxon>
        <taxon>Micromonosporales</taxon>
        <taxon>Micromonosporaceae</taxon>
        <taxon>Polymorphospora</taxon>
    </lineage>
</organism>
<dbReference type="Pfam" id="PF00553">
    <property type="entry name" value="CBM_2"/>
    <property type="match status" value="1"/>
</dbReference>
<dbReference type="Pfam" id="PF07995">
    <property type="entry name" value="GSDH"/>
    <property type="match status" value="1"/>
</dbReference>
<dbReference type="SMART" id="SM00637">
    <property type="entry name" value="CBD_II"/>
    <property type="match status" value="1"/>
</dbReference>
<dbReference type="Proteomes" id="UP000680866">
    <property type="component" value="Chromosome"/>
</dbReference>
<evidence type="ECO:0000313" key="4">
    <source>
        <dbReference type="Proteomes" id="UP000680866"/>
    </source>
</evidence>
<dbReference type="InterPro" id="IPR008965">
    <property type="entry name" value="CBM2/CBM3_carb-bd_dom_sf"/>
</dbReference>
<dbReference type="InterPro" id="IPR001919">
    <property type="entry name" value="CBD2"/>
</dbReference>
<dbReference type="PANTHER" id="PTHR19328">
    <property type="entry name" value="HEDGEHOG-INTERACTING PROTEIN"/>
    <property type="match status" value="1"/>
</dbReference>
<dbReference type="SUPFAM" id="SSF49384">
    <property type="entry name" value="Carbohydrate-binding domain"/>
    <property type="match status" value="1"/>
</dbReference>
<dbReference type="GO" id="GO:0004553">
    <property type="term" value="F:hydrolase activity, hydrolyzing O-glycosyl compounds"/>
    <property type="evidence" value="ECO:0007669"/>
    <property type="project" value="InterPro"/>
</dbReference>
<dbReference type="GO" id="GO:0030247">
    <property type="term" value="F:polysaccharide binding"/>
    <property type="evidence" value="ECO:0007669"/>
    <property type="project" value="UniProtKB-UniRule"/>
</dbReference>
<dbReference type="PANTHER" id="PTHR19328:SF75">
    <property type="entry name" value="ALDOSE SUGAR DEHYDROGENASE YLII"/>
    <property type="match status" value="1"/>
</dbReference>
<dbReference type="Gene3D" id="2.120.10.30">
    <property type="entry name" value="TolB, C-terminal domain"/>
    <property type="match status" value="1"/>
</dbReference>
<dbReference type="InterPro" id="IPR011041">
    <property type="entry name" value="Quinoprot_gluc/sorb_DH_b-prop"/>
</dbReference>
<dbReference type="SUPFAM" id="SSF50952">
    <property type="entry name" value="Soluble quinoprotein glucose dehydrogenase"/>
    <property type="match status" value="1"/>
</dbReference>
<name>A0A810NCV9_9ACTN</name>
<gene>
    <name evidence="3" type="ORF">Prubr_71850</name>
</gene>
<evidence type="ECO:0000256" key="1">
    <source>
        <dbReference type="SAM" id="SignalP"/>
    </source>
</evidence>
<dbReference type="Gene3D" id="2.60.40.290">
    <property type="match status" value="1"/>
</dbReference>
<dbReference type="AlphaFoldDB" id="A0A810NCV9"/>
<dbReference type="KEGG" id="pry:Prubr_71850"/>
<proteinExistence type="predicted"/>
<sequence>MNRKRWTPALALAVTLAALPGPAYATPDSAPPGAAALPLDRVRVTTTQLAFGLQRPTAIAAPDDGSDRLLITEKTGRIRVYHPTTGLAATPLLDITDRVAVSGNERGLLGIETAPDFAQSGALYLAYTAVPDGALTLSRFVLAGGTATEQVILTQPHAEYANHNGGEVKFGADGHLYWSLGDGGSAGDPFDAGQRLDTLLGKIVRLDVSRSCGGQPYCVPADNPFVGVAGARAEIWAFGLRNPWRFSFDAQDGSLWIADVGQGTYEEIDHLPADGGGANFGWSCREGPAVFDLTRCRAGATYTDPVFHYRTSFEGCAVIGGFVYRGQQYADLVGGTYIASDYCSATAWAIRPGAPGAAYDNRVIGELPIQPTSFGEDADGELYLVNDLPGQLHKIGFEAVPAPAACAVTYTVDDQWGSNFRSTVTLTNTGTAPLDGWSLAWSFDAGQRIGGGWSAALTQQGSTVTATNLSWNRVVAPGATVTFGFLGTYSGANPAPTAFTLGGAACRT</sequence>
<keyword evidence="1" id="KW-0732">Signal</keyword>
<evidence type="ECO:0000259" key="2">
    <source>
        <dbReference type="PROSITE" id="PS51173"/>
    </source>
</evidence>
<dbReference type="GO" id="GO:0005975">
    <property type="term" value="P:carbohydrate metabolic process"/>
    <property type="evidence" value="ECO:0007669"/>
    <property type="project" value="InterPro"/>
</dbReference>
<evidence type="ECO:0000313" key="3">
    <source>
        <dbReference type="EMBL" id="BCJ70164.1"/>
    </source>
</evidence>
<dbReference type="RefSeq" id="WP_212819893.1">
    <property type="nucleotide sequence ID" value="NZ_AP023359.1"/>
</dbReference>
<dbReference type="PROSITE" id="PS51173">
    <property type="entry name" value="CBM2"/>
    <property type="match status" value="1"/>
</dbReference>
<feature type="signal peptide" evidence="1">
    <location>
        <begin position="1"/>
        <end position="25"/>
    </location>
</feature>
<feature type="domain" description="CBM2" evidence="2">
    <location>
        <begin position="399"/>
        <end position="508"/>
    </location>
</feature>
<accession>A0A810NCV9</accession>
<protein>
    <submittedName>
        <fullName evidence="3">Glucose dehydrogenase</fullName>
    </submittedName>
</protein>
<feature type="chain" id="PRO_5032288621" evidence="1">
    <location>
        <begin position="26"/>
        <end position="508"/>
    </location>
</feature>